<organism evidence="1 2">
    <name type="scientific">Caldicellulosiruptor morganii</name>
    <dbReference type="NCBI Taxonomy" id="1387555"/>
    <lineage>
        <taxon>Bacteria</taxon>
        <taxon>Bacillati</taxon>
        <taxon>Bacillota</taxon>
        <taxon>Bacillota incertae sedis</taxon>
        <taxon>Caldicellulosiruptorales</taxon>
        <taxon>Caldicellulosiruptoraceae</taxon>
        <taxon>Caldicellulosiruptor</taxon>
    </lineage>
</organism>
<sequence length="162" mass="17946">MKRILMVLLTAVFIVGSFFTVFAEEKSLQKAKYIDSIEIDGGKVSSTTKTLMEITDYDQNLSTSAFVLSGKSTEGTEIAIYAKKSKKEAFGKDNLVDKITVGRSGYFAKKIDVSDGNTFILVVAVKDKDTQLALLKVYYEKKESFLTKVEKAISNLINSITK</sequence>
<dbReference type="RefSeq" id="WP_052670800.1">
    <property type="nucleotide sequence ID" value="NZ_CP113865.1"/>
</dbReference>
<keyword evidence="2" id="KW-1185">Reference proteome</keyword>
<dbReference type="EMBL" id="CP113865">
    <property type="protein sequence ID" value="WAM33821.1"/>
    <property type="molecule type" value="Genomic_DNA"/>
</dbReference>
<dbReference type="Proteomes" id="UP001164909">
    <property type="component" value="Chromosome"/>
</dbReference>
<protein>
    <submittedName>
        <fullName evidence="1">Uncharacterized protein</fullName>
    </submittedName>
</protein>
<evidence type="ECO:0000313" key="1">
    <source>
        <dbReference type="EMBL" id="WAM33821.1"/>
    </source>
</evidence>
<proteinExistence type="predicted"/>
<name>A0ABY7BP35_9FIRM</name>
<evidence type="ECO:0000313" key="2">
    <source>
        <dbReference type="Proteomes" id="UP001164909"/>
    </source>
</evidence>
<reference evidence="1" key="1">
    <citation type="submission" date="2022-12" db="EMBL/GenBank/DDBJ databases">
        <authorList>
            <person name="Bing R.G."/>
            <person name="Willard D.J."/>
            <person name="Manesh M.J.H."/>
            <person name="Laemthong T."/>
            <person name="Crosby J.R."/>
            <person name="Kelly R.M."/>
        </authorList>
    </citation>
    <scope>NUCLEOTIDE SEQUENCE</scope>
    <source>
        <strain evidence="1">DSM 8990</strain>
    </source>
</reference>
<accession>A0ABY7BP35</accession>
<gene>
    <name evidence="1" type="ORF">OTK00_002366</name>
</gene>